<feature type="domain" description="FAD/NAD(P)-binding" evidence="7">
    <location>
        <begin position="6"/>
        <end position="168"/>
    </location>
</feature>
<dbReference type="PRINTS" id="PR00419">
    <property type="entry name" value="ADXRDTASE"/>
</dbReference>
<evidence type="ECO:0000256" key="2">
    <source>
        <dbReference type="ARBA" id="ARBA00008312"/>
    </source>
</evidence>
<evidence type="ECO:0000256" key="5">
    <source>
        <dbReference type="ARBA" id="ARBA00022857"/>
    </source>
</evidence>
<keyword evidence="4" id="KW-0274">FAD</keyword>
<reference evidence="9" key="1">
    <citation type="submission" date="2020-05" db="EMBL/GenBank/DDBJ databases">
        <authorList>
            <person name="Chiriac C."/>
            <person name="Salcher M."/>
            <person name="Ghai R."/>
            <person name="Kavagutti S V."/>
        </authorList>
    </citation>
    <scope>NUCLEOTIDE SEQUENCE</scope>
</reference>
<dbReference type="InterPro" id="IPR021163">
    <property type="entry name" value="Ferredox_Rdtase_adrenod"/>
</dbReference>
<dbReference type="AlphaFoldDB" id="A0A6J7GQ43"/>
<dbReference type="GO" id="GO:0016491">
    <property type="term" value="F:oxidoreductase activity"/>
    <property type="evidence" value="ECO:0007669"/>
    <property type="project" value="UniProtKB-KW"/>
</dbReference>
<evidence type="ECO:0000313" key="9">
    <source>
        <dbReference type="EMBL" id="CAB4906430.1"/>
    </source>
</evidence>
<accession>A0A6J7GQ43</accession>
<keyword evidence="3" id="KW-0285">Flavoprotein</keyword>
<comment type="similarity">
    <text evidence="2">Belongs to the ferredoxin--NADP reductase type 1 family.</text>
</comment>
<protein>
    <submittedName>
        <fullName evidence="9">Unannotated protein</fullName>
    </submittedName>
</protein>
<dbReference type="Gene3D" id="3.50.50.60">
    <property type="entry name" value="FAD/NAD(P)-binding domain"/>
    <property type="match status" value="1"/>
</dbReference>
<dbReference type="Pfam" id="PF07992">
    <property type="entry name" value="Pyr_redox_2"/>
    <property type="match status" value="1"/>
</dbReference>
<dbReference type="InterPro" id="IPR055275">
    <property type="entry name" value="Ferredox_Rdtase"/>
</dbReference>
<evidence type="ECO:0000256" key="6">
    <source>
        <dbReference type="ARBA" id="ARBA00023002"/>
    </source>
</evidence>
<comment type="cofactor">
    <cofactor evidence="1">
        <name>FAD</name>
        <dbReference type="ChEBI" id="CHEBI:57692"/>
    </cofactor>
</comment>
<dbReference type="EMBL" id="CAEZVB010000043">
    <property type="protein sequence ID" value="CAB4623003.1"/>
    <property type="molecule type" value="Genomic_DNA"/>
</dbReference>
<dbReference type="Gene3D" id="3.40.50.720">
    <property type="entry name" value="NAD(P)-binding Rossmann-like Domain"/>
    <property type="match status" value="1"/>
</dbReference>
<organism evidence="9">
    <name type="scientific">freshwater metagenome</name>
    <dbReference type="NCBI Taxonomy" id="449393"/>
    <lineage>
        <taxon>unclassified sequences</taxon>
        <taxon>metagenomes</taxon>
        <taxon>ecological metagenomes</taxon>
    </lineage>
</organism>
<evidence type="ECO:0000259" key="7">
    <source>
        <dbReference type="Pfam" id="PF07992"/>
    </source>
</evidence>
<evidence type="ECO:0000313" key="8">
    <source>
        <dbReference type="EMBL" id="CAB4623003.1"/>
    </source>
</evidence>
<dbReference type="PIRSF" id="PIRSF000362">
    <property type="entry name" value="FNR"/>
    <property type="match status" value="1"/>
</dbReference>
<evidence type="ECO:0000256" key="3">
    <source>
        <dbReference type="ARBA" id="ARBA00022630"/>
    </source>
</evidence>
<evidence type="ECO:0000256" key="4">
    <source>
        <dbReference type="ARBA" id="ARBA00022827"/>
    </source>
</evidence>
<dbReference type="InterPro" id="IPR023753">
    <property type="entry name" value="FAD/NAD-binding_dom"/>
</dbReference>
<evidence type="ECO:0000256" key="1">
    <source>
        <dbReference type="ARBA" id="ARBA00001974"/>
    </source>
</evidence>
<gene>
    <name evidence="8" type="ORF">UFOPK1908_00965</name>
    <name evidence="9" type="ORF">UFOPK3576_00791</name>
</gene>
<keyword evidence="6" id="KW-0560">Oxidoreductase</keyword>
<name>A0A6J7GQ43_9ZZZZ</name>
<dbReference type="PANTHER" id="PTHR48467:SF1">
    <property type="entry name" value="GLUTAMATE SYNTHASE 1 [NADH], CHLOROPLASTIC-LIKE"/>
    <property type="match status" value="1"/>
</dbReference>
<dbReference type="InterPro" id="IPR036188">
    <property type="entry name" value="FAD/NAD-bd_sf"/>
</dbReference>
<proteinExistence type="inferred from homology"/>
<dbReference type="PANTHER" id="PTHR48467">
    <property type="entry name" value="GLUTAMATE SYNTHASE 1 [NADH], CHLOROPLASTIC-LIKE"/>
    <property type="match status" value="1"/>
</dbReference>
<keyword evidence="5" id="KW-0521">NADP</keyword>
<sequence>MATPLRIAVVGSGPSGMYTAAELMLEGKATVDVYDRLPIPFGLVRYGVAPDHFSIRSVRDNLDRIWDQPGIRFIGNVTIGEDISVDELRSQYDAVVLTYGASADRALGIPGEHLRGCVGATDFVAWYCGHPNADREFFENYLPTVEHVAVVGLGNVAVDVARFLAKTPAELNATDIPEHVRNTLASMNLSDIHILGRRGPAQATWTTKELRELGELEACQVRVDPVGLTGTGPWDSDQKVPLRNADVVRSWLERPQVDGPTLHLHFLTRPVAVTGTDQISVVQVERTEFTATGALASTGEMLDLPIEFLVRSIGYRGTGLPGVAFNDETGTVVHNDGRIEPGLYAAGWIKRGPSGIIGTNKKDAVATVESLLADAQAGLLPHGAGAIDALIAERGLEVVSIQGWRAIDKAERDLGAQFGIERMTISDEATLVEIASLAP</sequence>
<dbReference type="SUPFAM" id="SSF51971">
    <property type="entry name" value="Nucleotide-binding domain"/>
    <property type="match status" value="1"/>
</dbReference>
<dbReference type="EMBL" id="CAFBMO010000026">
    <property type="protein sequence ID" value="CAB4906430.1"/>
    <property type="molecule type" value="Genomic_DNA"/>
</dbReference>